<name>A0A8T2TKK5_CERRI</name>
<proteinExistence type="predicted"/>
<dbReference type="PANTHER" id="PTHR46137:SF3">
    <property type="entry name" value="OS05G0310600 PROTEIN"/>
    <property type="match status" value="1"/>
</dbReference>
<keyword evidence="3" id="KW-1185">Reference proteome</keyword>
<dbReference type="EMBL" id="CM035418">
    <property type="protein sequence ID" value="KAH7421914.1"/>
    <property type="molecule type" value="Genomic_DNA"/>
</dbReference>
<comment type="caution">
    <text evidence="2">The sequence shown here is derived from an EMBL/GenBank/DDBJ whole genome shotgun (WGS) entry which is preliminary data.</text>
</comment>
<reference evidence="2" key="1">
    <citation type="submission" date="2021-08" db="EMBL/GenBank/DDBJ databases">
        <title>WGS assembly of Ceratopteris richardii.</title>
        <authorList>
            <person name="Marchant D.B."/>
            <person name="Chen G."/>
            <person name="Jenkins J."/>
            <person name="Shu S."/>
            <person name="Leebens-Mack J."/>
            <person name="Grimwood J."/>
            <person name="Schmutz J."/>
            <person name="Soltis P."/>
            <person name="Soltis D."/>
            <person name="Chen Z.-H."/>
        </authorList>
    </citation>
    <scope>NUCLEOTIDE SEQUENCE</scope>
    <source>
        <strain evidence="2">Whitten #5841</strain>
        <tissue evidence="2">Leaf</tissue>
    </source>
</reference>
<dbReference type="Gene3D" id="3.90.1720.10">
    <property type="entry name" value="endopeptidase domain like (from Nostoc punctiforme)"/>
    <property type="match status" value="1"/>
</dbReference>
<dbReference type="PROSITE" id="PS51934">
    <property type="entry name" value="LRAT"/>
    <property type="match status" value="1"/>
</dbReference>
<gene>
    <name evidence="2" type="ORF">KP509_13G081300</name>
</gene>
<organism evidence="2 3">
    <name type="scientific">Ceratopteris richardii</name>
    <name type="common">Triangle waterfern</name>
    <dbReference type="NCBI Taxonomy" id="49495"/>
    <lineage>
        <taxon>Eukaryota</taxon>
        <taxon>Viridiplantae</taxon>
        <taxon>Streptophyta</taxon>
        <taxon>Embryophyta</taxon>
        <taxon>Tracheophyta</taxon>
        <taxon>Polypodiopsida</taxon>
        <taxon>Polypodiidae</taxon>
        <taxon>Polypodiales</taxon>
        <taxon>Pteridineae</taxon>
        <taxon>Pteridaceae</taxon>
        <taxon>Parkerioideae</taxon>
        <taxon>Ceratopteris</taxon>
    </lineage>
</organism>
<dbReference type="AlphaFoldDB" id="A0A8T2TKK5"/>
<sequence>MELLSNRIQPSELVPGDHVYSYRKRWGYLFPHHGLFVHGNKVVHFMGDTSFMAAVSGWEPSPLCEQCGFHDSLTGVLTSCLQCFLKGGTLRRFKYGVGRWERIVALRGVCSMTEADASCEAVLERAAFFERRGTFGVYDVIENNCMHFAYYCKTGRVKDGGGGAGRPLPVTEVESCLARMVKEKSLAFLFANACNTLVSCFTDGEDLSVFCPEGRRAELKSRAAAACSAAAAKAATDSGSWAFFSLMRLIHSKSGPIILSNPPNSSSINR</sequence>
<accession>A0A8T2TKK5</accession>
<dbReference type="InterPro" id="IPR007053">
    <property type="entry name" value="LRAT_dom"/>
</dbReference>
<protein>
    <recommendedName>
        <fullName evidence="1">LRAT domain-containing protein</fullName>
    </recommendedName>
</protein>
<evidence type="ECO:0000259" key="1">
    <source>
        <dbReference type="PROSITE" id="PS51934"/>
    </source>
</evidence>
<feature type="domain" description="LRAT" evidence="1">
    <location>
        <begin position="22"/>
        <end position="161"/>
    </location>
</feature>
<dbReference type="Proteomes" id="UP000825935">
    <property type="component" value="Chromosome 13"/>
</dbReference>
<dbReference type="OrthoDB" id="1933383at2759"/>
<evidence type="ECO:0000313" key="3">
    <source>
        <dbReference type="Proteomes" id="UP000825935"/>
    </source>
</evidence>
<dbReference type="Pfam" id="PF04970">
    <property type="entry name" value="LRAT"/>
    <property type="match status" value="1"/>
</dbReference>
<dbReference type="PANTHER" id="PTHR46137">
    <property type="entry name" value="OS05G0310600 PROTEIN"/>
    <property type="match status" value="1"/>
</dbReference>
<evidence type="ECO:0000313" key="2">
    <source>
        <dbReference type="EMBL" id="KAH7421914.1"/>
    </source>
</evidence>